<evidence type="ECO:0000313" key="3">
    <source>
        <dbReference type="EMBL" id="SDC64994.1"/>
    </source>
</evidence>
<evidence type="ECO:0000313" key="7">
    <source>
        <dbReference type="Proteomes" id="UP000295472"/>
    </source>
</evidence>
<evidence type="ECO:0000313" key="8">
    <source>
        <dbReference type="Proteomes" id="UP000295758"/>
    </source>
</evidence>
<name>A0A1G6NC55_9FIRM</name>
<dbReference type="AlphaFoldDB" id="A0A1G6NC55"/>
<evidence type="ECO:0000313" key="9">
    <source>
        <dbReference type="Proteomes" id="UP000324896"/>
    </source>
</evidence>
<evidence type="ECO:0000313" key="4">
    <source>
        <dbReference type="EMBL" id="TDS32214.1"/>
    </source>
</evidence>
<accession>A0A1G6NC55</accession>
<reference evidence="4 8" key="2">
    <citation type="submission" date="2019-03" db="EMBL/GenBank/DDBJ databases">
        <title>Deep subsurface shale carbon reservoir microbial communities from Ohio and West Virginia, USA.</title>
        <authorList>
            <person name="Wrighton K."/>
        </authorList>
    </citation>
    <scope>NUCLEOTIDE SEQUENCE [LARGE SCALE GENOMIC DNA]</scope>
    <source>
        <strain evidence="4 8">UTICA-S4D12</strain>
    </source>
</reference>
<dbReference type="Proteomes" id="UP000247389">
    <property type="component" value="Unassembled WGS sequence"/>
</dbReference>
<dbReference type="InterPro" id="IPR003708">
    <property type="entry name" value="SecB"/>
</dbReference>
<dbReference type="Proteomes" id="UP000324896">
    <property type="component" value="Unassembled WGS sequence"/>
</dbReference>
<dbReference type="GO" id="GO:0015031">
    <property type="term" value="P:protein transport"/>
    <property type="evidence" value="ECO:0007669"/>
    <property type="project" value="InterPro"/>
</dbReference>
<reference evidence="5 7" key="3">
    <citation type="submission" date="2019-03" db="EMBL/GenBank/DDBJ databases">
        <title>Subsurface microbial communities from deep shales in Ohio and West Virginia, USA.</title>
        <authorList>
            <person name="Wrighton K."/>
        </authorList>
    </citation>
    <scope>NUCLEOTIDE SEQUENCE [LARGE SCALE GENOMIC DNA]</scope>
    <source>
        <strain evidence="5 7">DSMZ 11287</strain>
        <strain evidence="2 6">MSL28</strain>
    </source>
</reference>
<comment type="similarity">
    <text evidence="1">Belongs to the SecB family.</text>
</comment>
<evidence type="ECO:0000313" key="5">
    <source>
        <dbReference type="EMBL" id="TDX36491.1"/>
    </source>
</evidence>
<dbReference type="InterPro" id="IPR035958">
    <property type="entry name" value="SecB-like_sf"/>
</dbReference>
<proteinExistence type="inferred from homology"/>
<dbReference type="SUPFAM" id="SSF54611">
    <property type="entry name" value="SecB-like"/>
    <property type="match status" value="1"/>
</dbReference>
<dbReference type="EMBL" id="QICM01000038">
    <property type="protein sequence ID" value="PXV62147.1"/>
    <property type="molecule type" value="Genomic_DNA"/>
</dbReference>
<dbReference type="Proteomes" id="UP000295758">
    <property type="component" value="Unassembled WGS sequence"/>
</dbReference>
<dbReference type="RefSeq" id="WP_089655941.1">
    <property type="nucleotide sequence ID" value="NZ_FMYT01000011.1"/>
</dbReference>
<dbReference type="PANTHER" id="PTHR36918">
    <property type="match status" value="1"/>
</dbReference>
<dbReference type="Gene3D" id="3.10.420.10">
    <property type="entry name" value="SecB-like"/>
    <property type="match status" value="1"/>
</dbReference>
<dbReference type="Pfam" id="PF02556">
    <property type="entry name" value="SecB"/>
    <property type="match status" value="1"/>
</dbReference>
<reference evidence="3 9" key="1">
    <citation type="submission" date="2016-10" db="EMBL/GenBank/DDBJ databases">
        <authorList>
            <person name="Varghese N."/>
            <person name="Submissions S."/>
        </authorList>
    </citation>
    <scope>NUCLEOTIDE SEQUENCE [LARGE SCALE GENOMIC DNA]</scope>
    <source>
        <strain evidence="3 9">WG10</strain>
    </source>
</reference>
<dbReference type="EMBL" id="SOAA01000008">
    <property type="protein sequence ID" value="TDS32214.1"/>
    <property type="molecule type" value="Genomic_DNA"/>
</dbReference>
<dbReference type="EMBL" id="SOEF01000048">
    <property type="protein sequence ID" value="TDX36491.1"/>
    <property type="molecule type" value="Genomic_DNA"/>
</dbReference>
<dbReference type="EMBL" id="FMYT01000011">
    <property type="protein sequence ID" value="SDC64994.1"/>
    <property type="molecule type" value="Genomic_DNA"/>
</dbReference>
<organism evidence="3 9">
    <name type="scientific">Halanaerobium congolense</name>
    <dbReference type="NCBI Taxonomy" id="54121"/>
    <lineage>
        <taxon>Bacteria</taxon>
        <taxon>Bacillati</taxon>
        <taxon>Bacillota</taxon>
        <taxon>Clostridia</taxon>
        <taxon>Halanaerobiales</taxon>
        <taxon>Halanaerobiaceae</taxon>
        <taxon>Halanaerobium</taxon>
    </lineage>
</organism>
<evidence type="ECO:0000313" key="6">
    <source>
        <dbReference type="Proteomes" id="UP000247389"/>
    </source>
</evidence>
<evidence type="ECO:0000313" key="2">
    <source>
        <dbReference type="EMBL" id="PXV62147.1"/>
    </source>
</evidence>
<dbReference type="Proteomes" id="UP000295472">
    <property type="component" value="Unassembled WGS sequence"/>
</dbReference>
<protein>
    <submittedName>
        <fullName evidence="3">Protein translocase subunit secB</fullName>
    </submittedName>
</protein>
<gene>
    <name evidence="4" type="ORF">BY453_1087</name>
    <name evidence="5" type="ORF">C7954_1486</name>
    <name evidence="2" type="ORF">C8C78_13818</name>
    <name evidence="3" type="ORF">SAMN04488597_11121</name>
</gene>
<dbReference type="GO" id="GO:0051082">
    <property type="term" value="F:unfolded protein binding"/>
    <property type="evidence" value="ECO:0007669"/>
    <property type="project" value="InterPro"/>
</dbReference>
<sequence length="140" mass="16224">MKNDITSNFYFDNYIIKKIDLDFNQNFESKDPVNLEFDLDINTSIDQQEHTGWTRLDILIWDEAEKNNYPFTLSMQILGFFSADEDMKADDFLTMCKYNGASILFPFLRSAVADVTKSANITPLTLPLINVKKFIDDKSQ</sequence>
<dbReference type="PANTHER" id="PTHR36918:SF1">
    <property type="entry name" value="PROTEIN-EXPORT PROTEIN SECB"/>
    <property type="match status" value="1"/>
</dbReference>
<dbReference type="GO" id="GO:0051262">
    <property type="term" value="P:protein tetramerization"/>
    <property type="evidence" value="ECO:0007669"/>
    <property type="project" value="InterPro"/>
</dbReference>
<evidence type="ECO:0000256" key="1">
    <source>
        <dbReference type="ARBA" id="ARBA00009990"/>
    </source>
</evidence>
<dbReference type="GeneID" id="57013896"/>